<sequence>MQIGLPHEEKDGELRYWKMRIYTLSRERIQSLEENKILYDALIGEGINIIFPTPTNPNVEKYSTASVSLGSRPALTANQATCQATMTMELYKMVVATSLLLCIQQKILLPVVISIEECSSYD</sequence>
<dbReference type="Proteomes" id="UP000657918">
    <property type="component" value="Unassembled WGS sequence"/>
</dbReference>
<protein>
    <submittedName>
        <fullName evidence="1">Uncharacterized protein</fullName>
    </submittedName>
</protein>
<accession>A0A835MWB8</accession>
<proteinExistence type="predicted"/>
<gene>
    <name evidence="1" type="ORF">SADUNF_Sadunf06G0046400</name>
</gene>
<reference evidence="1 2" key="1">
    <citation type="submission" date="2020-10" db="EMBL/GenBank/DDBJ databases">
        <title>Plant Genome Project.</title>
        <authorList>
            <person name="Zhang R.-G."/>
        </authorList>
    </citation>
    <scope>NUCLEOTIDE SEQUENCE [LARGE SCALE GENOMIC DNA]</scope>
    <source>
        <strain evidence="1">FAFU-HL-1</strain>
        <tissue evidence="1">Leaf</tissue>
    </source>
</reference>
<evidence type="ECO:0000313" key="2">
    <source>
        <dbReference type="Proteomes" id="UP000657918"/>
    </source>
</evidence>
<keyword evidence="2" id="KW-1185">Reference proteome</keyword>
<comment type="caution">
    <text evidence="1">The sequence shown here is derived from an EMBL/GenBank/DDBJ whole genome shotgun (WGS) entry which is preliminary data.</text>
</comment>
<organism evidence="1 2">
    <name type="scientific">Salix dunnii</name>
    <dbReference type="NCBI Taxonomy" id="1413687"/>
    <lineage>
        <taxon>Eukaryota</taxon>
        <taxon>Viridiplantae</taxon>
        <taxon>Streptophyta</taxon>
        <taxon>Embryophyta</taxon>
        <taxon>Tracheophyta</taxon>
        <taxon>Spermatophyta</taxon>
        <taxon>Magnoliopsida</taxon>
        <taxon>eudicotyledons</taxon>
        <taxon>Gunneridae</taxon>
        <taxon>Pentapetalae</taxon>
        <taxon>rosids</taxon>
        <taxon>fabids</taxon>
        <taxon>Malpighiales</taxon>
        <taxon>Salicaceae</taxon>
        <taxon>Saliceae</taxon>
        <taxon>Salix</taxon>
    </lineage>
</organism>
<name>A0A835MWB8_9ROSI</name>
<evidence type="ECO:0000313" key="1">
    <source>
        <dbReference type="EMBL" id="KAF9679745.1"/>
    </source>
</evidence>
<dbReference type="AlphaFoldDB" id="A0A835MWB8"/>
<dbReference type="EMBL" id="JADGMS010000006">
    <property type="protein sequence ID" value="KAF9679745.1"/>
    <property type="molecule type" value="Genomic_DNA"/>
</dbReference>